<dbReference type="Pfam" id="PF05960">
    <property type="entry name" value="DUF885"/>
    <property type="match status" value="1"/>
</dbReference>
<name>A0ABQ1YCL6_9BACL</name>
<dbReference type="InterPro" id="IPR010281">
    <property type="entry name" value="DUF885"/>
</dbReference>
<dbReference type="PANTHER" id="PTHR33361">
    <property type="entry name" value="GLR0591 PROTEIN"/>
    <property type="match status" value="1"/>
</dbReference>
<evidence type="ECO:0008006" key="3">
    <source>
        <dbReference type="Google" id="ProtNLM"/>
    </source>
</evidence>
<comment type="caution">
    <text evidence="1">The sequence shown here is derived from an EMBL/GenBank/DDBJ whole genome shotgun (WGS) entry which is preliminary data.</text>
</comment>
<evidence type="ECO:0000313" key="2">
    <source>
        <dbReference type="Proteomes" id="UP000659344"/>
    </source>
</evidence>
<dbReference type="EMBL" id="BMFT01000001">
    <property type="protein sequence ID" value="GGH20245.1"/>
    <property type="molecule type" value="Genomic_DNA"/>
</dbReference>
<dbReference type="PANTHER" id="PTHR33361:SF2">
    <property type="entry name" value="DUF885 DOMAIN-CONTAINING PROTEIN"/>
    <property type="match status" value="1"/>
</dbReference>
<organism evidence="1 2">
    <name type="scientific">Paenibacillus segetis</name>
    <dbReference type="NCBI Taxonomy" id="1325360"/>
    <lineage>
        <taxon>Bacteria</taxon>
        <taxon>Bacillati</taxon>
        <taxon>Bacillota</taxon>
        <taxon>Bacilli</taxon>
        <taxon>Bacillales</taxon>
        <taxon>Paenibacillaceae</taxon>
        <taxon>Paenibacillus</taxon>
    </lineage>
</organism>
<dbReference type="Proteomes" id="UP000659344">
    <property type="component" value="Unassembled WGS sequence"/>
</dbReference>
<sequence length="169" mass="19337">MFAMHEGVPGHHFQISIEYNQPEIPFARNLTNIRGFSEGWAVYAQTLGVEMNLLDQKTVQNHLLYFYLGTVIDTGINGLKWTREQANAYLVSMIGTEVNAWIDSAIAFPGQTISYTIGYDQFQSLREIAESELKDRFDIKTFHSVLLRNGKMPFPILEQQVNQYIKSAK</sequence>
<accession>A0ABQ1YCL6</accession>
<protein>
    <recommendedName>
        <fullName evidence="3">DUF885 domain-containing protein</fullName>
    </recommendedName>
</protein>
<gene>
    <name evidence="1" type="ORF">GCM10008013_17490</name>
</gene>
<dbReference type="RefSeq" id="WP_188537780.1">
    <property type="nucleotide sequence ID" value="NZ_BMFT01000001.1"/>
</dbReference>
<reference evidence="2" key="1">
    <citation type="journal article" date="2019" name="Int. J. Syst. Evol. Microbiol.">
        <title>The Global Catalogue of Microorganisms (GCM) 10K type strain sequencing project: providing services to taxonomists for standard genome sequencing and annotation.</title>
        <authorList>
            <consortium name="The Broad Institute Genomics Platform"/>
            <consortium name="The Broad Institute Genome Sequencing Center for Infectious Disease"/>
            <person name="Wu L."/>
            <person name="Ma J."/>
        </authorList>
    </citation>
    <scope>NUCLEOTIDE SEQUENCE [LARGE SCALE GENOMIC DNA]</scope>
    <source>
        <strain evidence="2">CGMCC 1.12769</strain>
    </source>
</reference>
<evidence type="ECO:0000313" key="1">
    <source>
        <dbReference type="EMBL" id="GGH20245.1"/>
    </source>
</evidence>
<keyword evidence="2" id="KW-1185">Reference proteome</keyword>
<proteinExistence type="predicted"/>